<dbReference type="EMBL" id="KB822714">
    <property type="protein sequence ID" value="ETN44574.1"/>
    <property type="molecule type" value="Genomic_DNA"/>
</dbReference>
<proteinExistence type="predicted"/>
<dbReference type="HOGENOM" id="CLU_816405_0_0_1"/>
<gene>
    <name evidence="1" type="ORF">HMPREF1541_10244</name>
</gene>
<name>W2S9I2_CYPE1</name>
<keyword evidence="2" id="KW-1185">Reference proteome</keyword>
<reference evidence="1 2" key="1">
    <citation type="submission" date="2013-03" db="EMBL/GenBank/DDBJ databases">
        <title>The Genome Sequence of Phialophora europaea CBS 101466.</title>
        <authorList>
            <consortium name="The Broad Institute Genomics Platform"/>
            <person name="Cuomo C."/>
            <person name="de Hoog S."/>
            <person name="Gorbushina A."/>
            <person name="Walker B."/>
            <person name="Young S.K."/>
            <person name="Zeng Q."/>
            <person name="Gargeya S."/>
            <person name="Fitzgerald M."/>
            <person name="Haas B."/>
            <person name="Abouelleil A."/>
            <person name="Allen A.W."/>
            <person name="Alvarado L."/>
            <person name="Arachchi H.M."/>
            <person name="Berlin A.M."/>
            <person name="Chapman S.B."/>
            <person name="Gainer-Dewar J."/>
            <person name="Goldberg J."/>
            <person name="Griggs A."/>
            <person name="Gujja S."/>
            <person name="Hansen M."/>
            <person name="Howarth C."/>
            <person name="Imamovic A."/>
            <person name="Ireland A."/>
            <person name="Larimer J."/>
            <person name="McCowan C."/>
            <person name="Murphy C."/>
            <person name="Pearson M."/>
            <person name="Poon T.W."/>
            <person name="Priest M."/>
            <person name="Roberts A."/>
            <person name="Saif S."/>
            <person name="Shea T."/>
            <person name="Sisk P."/>
            <person name="Sykes S."/>
            <person name="Wortman J."/>
            <person name="Nusbaum C."/>
            <person name="Birren B."/>
        </authorList>
    </citation>
    <scope>NUCLEOTIDE SEQUENCE [LARGE SCALE GENOMIC DNA]</scope>
    <source>
        <strain evidence="1 2">CBS 101466</strain>
    </source>
</reference>
<evidence type="ECO:0000313" key="1">
    <source>
        <dbReference type="EMBL" id="ETN44574.1"/>
    </source>
</evidence>
<dbReference type="GeneID" id="19977583"/>
<dbReference type="VEuPathDB" id="FungiDB:HMPREF1541_10244"/>
<dbReference type="OrthoDB" id="39175at2759"/>
<dbReference type="eggNOG" id="ENOG502QUQG">
    <property type="taxonomic scope" value="Eukaryota"/>
</dbReference>
<evidence type="ECO:0008006" key="3">
    <source>
        <dbReference type="Google" id="ProtNLM"/>
    </source>
</evidence>
<dbReference type="Proteomes" id="UP000030752">
    <property type="component" value="Unassembled WGS sequence"/>
</dbReference>
<dbReference type="CDD" id="cd12148">
    <property type="entry name" value="fungal_TF_MHR"/>
    <property type="match status" value="1"/>
</dbReference>
<dbReference type="RefSeq" id="XP_008713137.1">
    <property type="nucleotide sequence ID" value="XM_008714915.1"/>
</dbReference>
<dbReference type="InParanoid" id="W2S9I2"/>
<sequence length="340" mass="38365">MAQDLSIKNYNDADLSATEASQMRNLWFACLFQDAFLSALFGQTMSITLIDSASTLADVEEALEDPESPKYFLHAVRQSLYLRLVLSDTTQLGSRRPRFGRPSTLENDYASLKCFNDIEKLEIHQSCALQMMWHHTQLLQISQGTAIKDTIGPVVPQHGLGGAVTVVNNACESLIWCTREFQRSTAAQLYVWLYCATRALMVVVDVLICRKRSTTSSTAFDIKLEKAIGSARALKDRLLEDTSWGLHWIQGHAISAILRRLDDGMSQRVVSPSVLKIANLCNEAEHDSYTKTFESEQLSSVTEDVHFDAAFSCATDWTTIFRQYDSEYNWILDEAPQQIW</sequence>
<accession>W2S9I2</accession>
<dbReference type="AlphaFoldDB" id="W2S9I2"/>
<organism evidence="1 2">
    <name type="scientific">Cyphellophora europaea (strain CBS 101466)</name>
    <name type="common">Phialophora europaea</name>
    <dbReference type="NCBI Taxonomy" id="1220924"/>
    <lineage>
        <taxon>Eukaryota</taxon>
        <taxon>Fungi</taxon>
        <taxon>Dikarya</taxon>
        <taxon>Ascomycota</taxon>
        <taxon>Pezizomycotina</taxon>
        <taxon>Eurotiomycetes</taxon>
        <taxon>Chaetothyriomycetidae</taxon>
        <taxon>Chaetothyriales</taxon>
        <taxon>Cyphellophoraceae</taxon>
        <taxon>Cyphellophora</taxon>
    </lineage>
</organism>
<evidence type="ECO:0000313" key="2">
    <source>
        <dbReference type="Proteomes" id="UP000030752"/>
    </source>
</evidence>
<protein>
    <recommendedName>
        <fullName evidence="3">Transcription factor domain-containing protein</fullName>
    </recommendedName>
</protein>